<evidence type="ECO:0000256" key="1">
    <source>
        <dbReference type="SAM" id="MobiDB-lite"/>
    </source>
</evidence>
<dbReference type="AlphaFoldDB" id="A0AAD5S2N8"/>
<organism evidence="2 3">
    <name type="scientific">Rhizophlyctis rosea</name>
    <dbReference type="NCBI Taxonomy" id="64517"/>
    <lineage>
        <taxon>Eukaryota</taxon>
        <taxon>Fungi</taxon>
        <taxon>Fungi incertae sedis</taxon>
        <taxon>Chytridiomycota</taxon>
        <taxon>Chytridiomycota incertae sedis</taxon>
        <taxon>Chytridiomycetes</taxon>
        <taxon>Rhizophlyctidales</taxon>
        <taxon>Rhizophlyctidaceae</taxon>
        <taxon>Rhizophlyctis</taxon>
    </lineage>
</organism>
<dbReference type="Gene3D" id="1.10.10.60">
    <property type="entry name" value="Homeodomain-like"/>
    <property type="match status" value="1"/>
</dbReference>
<protein>
    <recommendedName>
        <fullName evidence="4">Myb-like domain-containing protein</fullName>
    </recommendedName>
</protein>
<dbReference type="Proteomes" id="UP001212841">
    <property type="component" value="Unassembled WGS sequence"/>
</dbReference>
<keyword evidence="3" id="KW-1185">Reference proteome</keyword>
<accession>A0AAD5S2N8</accession>
<evidence type="ECO:0000313" key="2">
    <source>
        <dbReference type="EMBL" id="KAJ3037090.1"/>
    </source>
</evidence>
<feature type="region of interest" description="Disordered" evidence="1">
    <location>
        <begin position="1"/>
        <end position="69"/>
    </location>
</feature>
<comment type="caution">
    <text evidence="2">The sequence shown here is derived from an EMBL/GenBank/DDBJ whole genome shotgun (WGS) entry which is preliminary data.</text>
</comment>
<evidence type="ECO:0000313" key="3">
    <source>
        <dbReference type="Proteomes" id="UP001212841"/>
    </source>
</evidence>
<sequence>MPKRKPQDTDSDVDNTSLDTNEGLPTKTQSKKRAVTDTNDGLPSKSASKRTRKAPVNPKPTRHFSEEETSTLLRLVDEHNKDWKRITEEFNKIFGRTKDLLYAKYAHEMKKMKKTAGGGE</sequence>
<evidence type="ECO:0008006" key="4">
    <source>
        <dbReference type="Google" id="ProtNLM"/>
    </source>
</evidence>
<proteinExistence type="predicted"/>
<dbReference type="EMBL" id="JADGJD010001868">
    <property type="protein sequence ID" value="KAJ3037090.1"/>
    <property type="molecule type" value="Genomic_DNA"/>
</dbReference>
<dbReference type="SUPFAM" id="SSF46689">
    <property type="entry name" value="Homeodomain-like"/>
    <property type="match status" value="1"/>
</dbReference>
<gene>
    <name evidence="2" type="ORF">HK097_003608</name>
</gene>
<dbReference type="InterPro" id="IPR009057">
    <property type="entry name" value="Homeodomain-like_sf"/>
</dbReference>
<name>A0AAD5S2N8_9FUNG</name>
<reference evidence="2" key="1">
    <citation type="submission" date="2020-05" db="EMBL/GenBank/DDBJ databases">
        <title>Phylogenomic resolution of chytrid fungi.</title>
        <authorList>
            <person name="Stajich J.E."/>
            <person name="Amses K."/>
            <person name="Simmons R."/>
            <person name="Seto K."/>
            <person name="Myers J."/>
            <person name="Bonds A."/>
            <person name="Quandt C.A."/>
            <person name="Barry K."/>
            <person name="Liu P."/>
            <person name="Grigoriev I."/>
            <person name="Longcore J.E."/>
            <person name="James T.Y."/>
        </authorList>
    </citation>
    <scope>NUCLEOTIDE SEQUENCE</scope>
    <source>
        <strain evidence="2">JEL0318</strain>
    </source>
</reference>
<dbReference type="Pfam" id="PF13921">
    <property type="entry name" value="Myb_DNA-bind_6"/>
    <property type="match status" value="1"/>
</dbReference>